<evidence type="ECO:0000256" key="1">
    <source>
        <dbReference type="ARBA" id="ARBA00006484"/>
    </source>
</evidence>
<proteinExistence type="inferred from homology"/>
<dbReference type="InterPro" id="IPR002347">
    <property type="entry name" value="SDR_fam"/>
</dbReference>
<dbReference type="PANTHER" id="PTHR42760:SF133">
    <property type="entry name" value="3-OXOACYL-[ACYL-CARRIER-PROTEIN] REDUCTASE"/>
    <property type="match status" value="1"/>
</dbReference>
<evidence type="ECO:0000259" key="5">
    <source>
        <dbReference type="SMART" id="SM00822"/>
    </source>
</evidence>
<dbReference type="SMART" id="SM00822">
    <property type="entry name" value="PKS_KR"/>
    <property type="match status" value="1"/>
</dbReference>
<feature type="domain" description="Ketoreductase" evidence="5">
    <location>
        <begin position="6"/>
        <end position="187"/>
    </location>
</feature>
<dbReference type="EC" id="1.1.1.175" evidence="3"/>
<dbReference type="PRINTS" id="PR00081">
    <property type="entry name" value="GDHRDH"/>
</dbReference>
<comment type="similarity">
    <text evidence="1">Belongs to the short-chain dehydrogenases/reductases (SDR) family.</text>
</comment>
<dbReference type="Pfam" id="PF13561">
    <property type="entry name" value="adh_short_C2"/>
    <property type="match status" value="1"/>
</dbReference>
<dbReference type="InterPro" id="IPR020904">
    <property type="entry name" value="Sc_DH/Rdtase_CS"/>
</dbReference>
<dbReference type="GO" id="GO:0047838">
    <property type="term" value="F:D-xylose 1-dehydrogenase (NAD+) activity"/>
    <property type="evidence" value="ECO:0007669"/>
    <property type="project" value="UniProtKB-EC"/>
</dbReference>
<protein>
    <recommendedName>
        <fullName evidence="4">D-xylose 1-dehydrogenase</fullName>
        <ecNumber evidence="3">1.1.1.175</ecNumber>
    </recommendedName>
</protein>
<organism evidence="6 7">
    <name type="scientific">Terricaulis silvestris</name>
    <dbReference type="NCBI Taxonomy" id="2686094"/>
    <lineage>
        <taxon>Bacteria</taxon>
        <taxon>Pseudomonadati</taxon>
        <taxon>Pseudomonadota</taxon>
        <taxon>Alphaproteobacteria</taxon>
        <taxon>Caulobacterales</taxon>
        <taxon>Caulobacteraceae</taxon>
        <taxon>Terricaulis</taxon>
    </lineage>
</organism>
<dbReference type="CDD" id="cd05233">
    <property type="entry name" value="SDR_c"/>
    <property type="match status" value="1"/>
</dbReference>
<dbReference type="SUPFAM" id="SSF51735">
    <property type="entry name" value="NAD(P)-binding Rossmann-fold domains"/>
    <property type="match status" value="1"/>
</dbReference>
<dbReference type="Proteomes" id="UP000431269">
    <property type="component" value="Chromosome"/>
</dbReference>
<dbReference type="InterPro" id="IPR057326">
    <property type="entry name" value="KR_dom"/>
</dbReference>
<keyword evidence="2 6" id="KW-0560">Oxidoreductase</keyword>
<dbReference type="NCBIfam" id="NF005559">
    <property type="entry name" value="PRK07231.1"/>
    <property type="match status" value="1"/>
</dbReference>
<evidence type="ECO:0000313" key="6">
    <source>
        <dbReference type="EMBL" id="QGZ96167.1"/>
    </source>
</evidence>
<gene>
    <name evidence="6" type="primary">fabG_9</name>
    <name evidence="6" type="ORF">DSM104635_03025</name>
</gene>
<keyword evidence="7" id="KW-1185">Reference proteome</keyword>
<dbReference type="PROSITE" id="PS00061">
    <property type="entry name" value="ADH_SHORT"/>
    <property type="match status" value="1"/>
</dbReference>
<dbReference type="Gene3D" id="3.40.50.720">
    <property type="entry name" value="NAD(P)-binding Rossmann-like Domain"/>
    <property type="match status" value="1"/>
</dbReference>
<dbReference type="FunFam" id="3.40.50.720:FF:000084">
    <property type="entry name" value="Short-chain dehydrogenase reductase"/>
    <property type="match status" value="1"/>
</dbReference>
<dbReference type="EMBL" id="CP047045">
    <property type="protein sequence ID" value="QGZ96167.1"/>
    <property type="molecule type" value="Genomic_DNA"/>
</dbReference>
<evidence type="ECO:0000313" key="7">
    <source>
        <dbReference type="Proteomes" id="UP000431269"/>
    </source>
</evidence>
<dbReference type="RefSeq" id="WP_158766974.1">
    <property type="nucleotide sequence ID" value="NZ_CP047045.1"/>
</dbReference>
<name>A0A6I6MTR3_9CAUL</name>
<evidence type="ECO:0000256" key="4">
    <source>
        <dbReference type="ARBA" id="ARBA00069939"/>
    </source>
</evidence>
<accession>A0A6I6MTR3</accession>
<evidence type="ECO:0000256" key="3">
    <source>
        <dbReference type="ARBA" id="ARBA00066641"/>
    </source>
</evidence>
<dbReference type="AlphaFoldDB" id="A0A6I6MTR3"/>
<dbReference type="InterPro" id="IPR036291">
    <property type="entry name" value="NAD(P)-bd_dom_sf"/>
</dbReference>
<sequence>MRLAGKIAAITGGAGGIGLAIARRYAAEGAHAVILDLLEENGEREAAAIREAGGRATFLTLDAADEAAVNATIAQIEASIGPIDILVCSAGISGAPGPFYKTDKAEFERTLRINLIGPFLIGKAVAARMVEAKRKGSIINISSVGGQLGVAESWPYCTSKAGLDMLTKTMALALAPHGIRVNAIGPGPTESPMTAHLPEAARDTMISRTPLGRFGTTEEMAGVALFLATDDAGFVTGQTIYADGGRLALNYVMPKP</sequence>
<dbReference type="PRINTS" id="PR00080">
    <property type="entry name" value="SDRFAMILY"/>
</dbReference>
<evidence type="ECO:0000256" key="2">
    <source>
        <dbReference type="ARBA" id="ARBA00023002"/>
    </source>
</evidence>
<reference evidence="7" key="1">
    <citation type="submission" date="2019-12" db="EMBL/GenBank/DDBJ databases">
        <title>Complete genome of Terracaulis silvestris 0127_4.</title>
        <authorList>
            <person name="Vieira S."/>
            <person name="Riedel T."/>
            <person name="Sproer C."/>
            <person name="Pascual J."/>
            <person name="Boedeker C."/>
            <person name="Overmann J."/>
        </authorList>
    </citation>
    <scope>NUCLEOTIDE SEQUENCE [LARGE SCALE GENOMIC DNA]</scope>
    <source>
        <strain evidence="7">0127_4</strain>
    </source>
</reference>
<dbReference type="PANTHER" id="PTHR42760">
    <property type="entry name" value="SHORT-CHAIN DEHYDROGENASES/REDUCTASES FAMILY MEMBER"/>
    <property type="match status" value="1"/>
</dbReference>
<dbReference type="KEGG" id="tsv:DSM104635_03025"/>